<dbReference type="Pfam" id="PF02653">
    <property type="entry name" value="BPD_transp_2"/>
    <property type="match status" value="1"/>
</dbReference>
<dbReference type="PANTHER" id="PTHR47089:SF1">
    <property type="entry name" value="GUANOSINE ABC TRANSPORTER PERMEASE PROTEIN NUPP"/>
    <property type="match status" value="1"/>
</dbReference>
<evidence type="ECO:0000313" key="7">
    <source>
        <dbReference type="EMBL" id="SMC77173.1"/>
    </source>
</evidence>
<feature type="transmembrane region" description="Helical" evidence="6">
    <location>
        <begin position="30"/>
        <end position="49"/>
    </location>
</feature>
<dbReference type="AlphaFoldDB" id="A0A1W2BVY6"/>
<evidence type="ECO:0000256" key="2">
    <source>
        <dbReference type="ARBA" id="ARBA00022475"/>
    </source>
</evidence>
<dbReference type="PANTHER" id="PTHR47089">
    <property type="entry name" value="ABC TRANSPORTER, PERMEASE PROTEIN"/>
    <property type="match status" value="1"/>
</dbReference>
<evidence type="ECO:0000256" key="4">
    <source>
        <dbReference type="ARBA" id="ARBA00022989"/>
    </source>
</evidence>
<evidence type="ECO:0000256" key="6">
    <source>
        <dbReference type="SAM" id="Phobius"/>
    </source>
</evidence>
<keyword evidence="5 6" id="KW-0472">Membrane</keyword>
<protein>
    <submittedName>
        <fullName evidence="7">Simple sugar transport system permease protein</fullName>
    </submittedName>
</protein>
<feature type="transmembrane region" description="Helical" evidence="6">
    <location>
        <begin position="345"/>
        <end position="367"/>
    </location>
</feature>
<dbReference type="EMBL" id="FWXW01000006">
    <property type="protein sequence ID" value="SMC77173.1"/>
    <property type="molecule type" value="Genomic_DNA"/>
</dbReference>
<evidence type="ECO:0000256" key="3">
    <source>
        <dbReference type="ARBA" id="ARBA00022692"/>
    </source>
</evidence>
<feature type="transmembrane region" description="Helical" evidence="6">
    <location>
        <begin position="265"/>
        <end position="285"/>
    </location>
</feature>
<evidence type="ECO:0000256" key="1">
    <source>
        <dbReference type="ARBA" id="ARBA00004651"/>
    </source>
</evidence>
<dbReference type="GO" id="GO:0022857">
    <property type="term" value="F:transmembrane transporter activity"/>
    <property type="evidence" value="ECO:0007669"/>
    <property type="project" value="InterPro"/>
</dbReference>
<keyword evidence="7" id="KW-0762">Sugar transport</keyword>
<feature type="transmembrane region" description="Helical" evidence="6">
    <location>
        <begin position="78"/>
        <end position="96"/>
    </location>
</feature>
<feature type="transmembrane region" description="Helical" evidence="6">
    <location>
        <begin position="108"/>
        <end position="126"/>
    </location>
</feature>
<evidence type="ECO:0000313" key="8">
    <source>
        <dbReference type="Proteomes" id="UP000192790"/>
    </source>
</evidence>
<dbReference type="STRING" id="1122930.SAMN02745168_2440"/>
<feature type="transmembrane region" description="Helical" evidence="6">
    <location>
        <begin position="291"/>
        <end position="312"/>
    </location>
</feature>
<feature type="transmembrane region" description="Helical" evidence="6">
    <location>
        <begin position="216"/>
        <end position="235"/>
    </location>
</feature>
<keyword evidence="4 6" id="KW-1133">Transmembrane helix</keyword>
<reference evidence="7 8" key="1">
    <citation type="submission" date="2017-04" db="EMBL/GenBank/DDBJ databases">
        <authorList>
            <person name="Afonso C.L."/>
            <person name="Miller P.J."/>
            <person name="Scott M.A."/>
            <person name="Spackman E."/>
            <person name="Goraichik I."/>
            <person name="Dimitrov K.M."/>
            <person name="Suarez D.L."/>
            <person name="Swayne D.E."/>
        </authorList>
    </citation>
    <scope>NUCLEOTIDE SEQUENCE [LARGE SCALE GENOMIC DNA]</scope>
    <source>
        <strain evidence="7 8">DSM 12816</strain>
    </source>
</reference>
<dbReference type="GO" id="GO:0005886">
    <property type="term" value="C:plasma membrane"/>
    <property type="evidence" value="ECO:0007669"/>
    <property type="project" value="UniProtKB-SubCell"/>
</dbReference>
<sequence length="379" mass="40138">MDDNKSTPGKSPGRWNRLADFRLDAMSGPAGSVGAIVVGLLFGLIILYISNPDKAIDGFLCILTGGLTRGGLRGVGQVLYFATPIIMTGLSVGFAFKTNLFNIGTPGQYIMGAYAAVLVGVTGTGIPDSIHWVVALLAACVAGGLWAVLPGVLKAFLNVNEVISCIMMNYIGMYLVNYLIISNKSLYNQLTSRTMAVPAEANIPKMGLNQIFPNSSVNGGIIIALVLAVLMYIILQKTKFGYELKACGFNRDASRYAGINEKRSVILSMVIAGGLAGIGGALFYLAGSGTYIDVVDVLAEAGFDGIPVALLGLSNPIGVVLAGIFIAYITVGGTYMQLYSFVPEIIDIIVSAIIYFSAFALIFRFLLQRIAGRKRGEAQ</sequence>
<comment type="subcellular location">
    <subcellularLocation>
        <location evidence="1">Cell membrane</location>
        <topology evidence="1">Multi-pass membrane protein</topology>
    </subcellularLocation>
</comment>
<proteinExistence type="predicted"/>
<gene>
    <name evidence="7" type="ORF">SAMN02745168_2440</name>
</gene>
<feature type="transmembrane region" description="Helical" evidence="6">
    <location>
        <begin position="162"/>
        <end position="181"/>
    </location>
</feature>
<dbReference type="RefSeq" id="WP_341456029.1">
    <property type="nucleotide sequence ID" value="NZ_FWXW01000006.1"/>
</dbReference>
<keyword evidence="2" id="KW-1003">Cell membrane</keyword>
<feature type="transmembrane region" description="Helical" evidence="6">
    <location>
        <begin position="319"/>
        <end position="339"/>
    </location>
</feature>
<keyword evidence="8" id="KW-1185">Reference proteome</keyword>
<feature type="transmembrane region" description="Helical" evidence="6">
    <location>
        <begin position="132"/>
        <end position="153"/>
    </location>
</feature>
<name>A0A1W2BVY6_9FIRM</name>
<keyword evidence="3 6" id="KW-0812">Transmembrane</keyword>
<dbReference type="CDD" id="cd06580">
    <property type="entry name" value="TM_PBP1_transp_TpRbsC_like"/>
    <property type="match status" value="1"/>
</dbReference>
<accession>A0A1W2BVY6</accession>
<organism evidence="7 8">
    <name type="scientific">Papillibacter cinnamivorans DSM 12816</name>
    <dbReference type="NCBI Taxonomy" id="1122930"/>
    <lineage>
        <taxon>Bacteria</taxon>
        <taxon>Bacillati</taxon>
        <taxon>Bacillota</taxon>
        <taxon>Clostridia</taxon>
        <taxon>Eubacteriales</taxon>
        <taxon>Oscillospiraceae</taxon>
        <taxon>Papillibacter</taxon>
    </lineage>
</organism>
<evidence type="ECO:0000256" key="5">
    <source>
        <dbReference type="ARBA" id="ARBA00023136"/>
    </source>
</evidence>
<keyword evidence="7" id="KW-0813">Transport</keyword>
<dbReference type="Proteomes" id="UP000192790">
    <property type="component" value="Unassembled WGS sequence"/>
</dbReference>
<dbReference type="InterPro" id="IPR001851">
    <property type="entry name" value="ABC_transp_permease"/>
</dbReference>